<protein>
    <submittedName>
        <fullName evidence="2">Uncharacterized protein</fullName>
    </submittedName>
</protein>
<reference evidence="2 3" key="1">
    <citation type="journal article" date="2009" name="Nature">
        <title>The Sorghum bicolor genome and the diversification of grasses.</title>
        <authorList>
            <person name="Paterson A.H."/>
            <person name="Bowers J.E."/>
            <person name="Bruggmann R."/>
            <person name="Dubchak I."/>
            <person name="Grimwood J."/>
            <person name="Gundlach H."/>
            <person name="Haberer G."/>
            <person name="Hellsten U."/>
            <person name="Mitros T."/>
            <person name="Poliakov A."/>
            <person name="Schmutz J."/>
            <person name="Spannagl M."/>
            <person name="Tang H."/>
            <person name="Wang X."/>
            <person name="Wicker T."/>
            <person name="Bharti A.K."/>
            <person name="Chapman J."/>
            <person name="Feltus F.A."/>
            <person name="Gowik U."/>
            <person name="Grigoriev I.V."/>
            <person name="Lyons E."/>
            <person name="Maher C.A."/>
            <person name="Martis M."/>
            <person name="Narechania A."/>
            <person name="Otillar R.P."/>
            <person name="Penning B.W."/>
            <person name="Salamov A.A."/>
            <person name="Wang Y."/>
            <person name="Zhang L."/>
            <person name="Carpita N.C."/>
            <person name="Freeling M."/>
            <person name="Gingle A.R."/>
            <person name="Hash C.T."/>
            <person name="Keller B."/>
            <person name="Klein P."/>
            <person name="Kresovich S."/>
            <person name="McCann M.C."/>
            <person name="Ming R."/>
            <person name="Peterson D.G."/>
            <person name="Mehboob-ur-Rahman"/>
            <person name="Ware D."/>
            <person name="Westhoff P."/>
            <person name="Mayer K.F."/>
            <person name="Messing J."/>
            <person name="Rokhsar D.S."/>
        </authorList>
    </citation>
    <scope>NUCLEOTIDE SEQUENCE [LARGE SCALE GENOMIC DNA]</scope>
    <source>
        <strain evidence="3">cv. BTx623</strain>
    </source>
</reference>
<evidence type="ECO:0000313" key="3">
    <source>
        <dbReference type="Proteomes" id="UP000000768"/>
    </source>
</evidence>
<dbReference type="Proteomes" id="UP000000768">
    <property type="component" value="Chromosome 5"/>
</dbReference>
<dbReference type="InParanoid" id="A0A1B6PRF0"/>
<gene>
    <name evidence="2" type="ORF">SORBI_3005G102700</name>
</gene>
<feature type="region of interest" description="Disordered" evidence="1">
    <location>
        <begin position="1"/>
        <end position="51"/>
    </location>
</feature>
<dbReference type="EMBL" id="CM000764">
    <property type="protein sequence ID" value="KXG28249.1"/>
    <property type="molecule type" value="Genomic_DNA"/>
</dbReference>
<evidence type="ECO:0000313" key="2">
    <source>
        <dbReference type="EMBL" id="KXG28249.1"/>
    </source>
</evidence>
<feature type="compositionally biased region" description="Basic residues" evidence="1">
    <location>
        <begin position="1"/>
        <end position="10"/>
    </location>
</feature>
<accession>A0A1B6PRF0</accession>
<name>A0A1B6PRF0_SORBI</name>
<proteinExistence type="predicted"/>
<keyword evidence="3" id="KW-1185">Reference proteome</keyword>
<dbReference type="AlphaFoldDB" id="A0A1B6PRF0"/>
<evidence type="ECO:0000256" key="1">
    <source>
        <dbReference type="SAM" id="MobiDB-lite"/>
    </source>
</evidence>
<dbReference type="Gramene" id="KXG28249">
    <property type="protein sequence ID" value="KXG28249"/>
    <property type="gene ID" value="SORBI_3005G102700"/>
</dbReference>
<sequence>MQKEKGKKGPIAKPHADAPLVSSPPSKIPPSYPPPSSTPTPPQTSFPILTLNPRSDRAPSLQIVFLLICRFFTEIRCFNEIK</sequence>
<reference evidence="3" key="2">
    <citation type="journal article" date="2018" name="Plant J.">
        <title>The Sorghum bicolor reference genome: improved assembly, gene annotations, a transcriptome atlas, and signatures of genome organization.</title>
        <authorList>
            <person name="McCormick R.F."/>
            <person name="Truong S.K."/>
            <person name="Sreedasyam A."/>
            <person name="Jenkins J."/>
            <person name="Shu S."/>
            <person name="Sims D."/>
            <person name="Kennedy M."/>
            <person name="Amirebrahimi M."/>
            <person name="Weers B.D."/>
            <person name="McKinley B."/>
            <person name="Mattison A."/>
            <person name="Morishige D.T."/>
            <person name="Grimwood J."/>
            <person name="Schmutz J."/>
            <person name="Mullet J.E."/>
        </authorList>
    </citation>
    <scope>NUCLEOTIDE SEQUENCE [LARGE SCALE GENOMIC DNA]</scope>
    <source>
        <strain evidence="3">cv. BTx623</strain>
    </source>
</reference>
<feature type="compositionally biased region" description="Pro residues" evidence="1">
    <location>
        <begin position="26"/>
        <end position="44"/>
    </location>
</feature>
<organism evidence="2 3">
    <name type="scientific">Sorghum bicolor</name>
    <name type="common">Sorghum</name>
    <name type="synonym">Sorghum vulgare</name>
    <dbReference type="NCBI Taxonomy" id="4558"/>
    <lineage>
        <taxon>Eukaryota</taxon>
        <taxon>Viridiplantae</taxon>
        <taxon>Streptophyta</taxon>
        <taxon>Embryophyta</taxon>
        <taxon>Tracheophyta</taxon>
        <taxon>Spermatophyta</taxon>
        <taxon>Magnoliopsida</taxon>
        <taxon>Liliopsida</taxon>
        <taxon>Poales</taxon>
        <taxon>Poaceae</taxon>
        <taxon>PACMAD clade</taxon>
        <taxon>Panicoideae</taxon>
        <taxon>Andropogonodae</taxon>
        <taxon>Andropogoneae</taxon>
        <taxon>Sorghinae</taxon>
        <taxon>Sorghum</taxon>
    </lineage>
</organism>